<dbReference type="SMART" id="SM00387">
    <property type="entry name" value="HATPase_c"/>
    <property type="match status" value="1"/>
</dbReference>
<protein>
    <recommendedName>
        <fullName evidence="3">histidine kinase</fullName>
        <ecNumber evidence="3">2.7.13.3</ecNumber>
    </recommendedName>
</protein>
<feature type="transmembrane region" description="Helical" evidence="11">
    <location>
        <begin position="156"/>
        <end position="178"/>
    </location>
</feature>
<name>A0A2W5Z2F4_9BACT</name>
<dbReference type="CDD" id="cd00075">
    <property type="entry name" value="HATPase"/>
    <property type="match status" value="1"/>
</dbReference>
<keyword evidence="10 11" id="KW-0472">Membrane</keyword>
<sequence length="419" mass="43519">MIRLARRRLLLGNLVVLIALTAVIAAAIATVAVQLFEQDARTRLSADAGRAASDLQGTGDTDFAAEHAITTSGTFYIVWGTDGRSTFDPAMVAGLPALMADAARARTGSAVAVDRVQTPAGPALIDTRVVTAPGRRQEVLQTGVSLATVEAAERRVVLAAAVTAGVAALLSVGAAILLTRRAIGPIAAALDRERQLIAAASHELRTPLAHASAALQVVRRHPDHTIAAEDAVLTTVTEELARMARLTEGLLQRARGALPAQRTEVVDVDVVTRQVVDAASPRARETDHPLTLRAGGAGVVRADPDQLQQALLAVLDNALTHTAPAVAVAVETHQEKGAAVVEIADGGAGIPVSDRERAFEPFVRLTPGRSSRGAGLGLSVAQTLIGALGGTVELRDNNPGLRVRIRLPHAPPDNATPAR</sequence>
<proteinExistence type="predicted"/>
<dbReference type="InterPro" id="IPR036097">
    <property type="entry name" value="HisK_dim/P_sf"/>
</dbReference>
<organism evidence="13 14">
    <name type="scientific">Candidatus Aeolococcus gillhamiae</name>
    <dbReference type="NCBI Taxonomy" id="3127015"/>
    <lineage>
        <taxon>Bacteria</taxon>
        <taxon>Bacillati</taxon>
        <taxon>Candidatus Dormiibacterota</taxon>
        <taxon>Candidatus Dormibacteria</taxon>
        <taxon>Candidatus Aeolococcales</taxon>
        <taxon>Candidatus Aeolococcaceae</taxon>
        <taxon>Candidatus Aeolococcus</taxon>
    </lineage>
</organism>
<dbReference type="PANTHER" id="PTHR45436:SF5">
    <property type="entry name" value="SENSOR HISTIDINE KINASE TRCS"/>
    <property type="match status" value="1"/>
</dbReference>
<keyword evidence="9" id="KW-0902">Two-component regulatory system</keyword>
<keyword evidence="4" id="KW-0597">Phosphoprotein</keyword>
<evidence type="ECO:0000256" key="4">
    <source>
        <dbReference type="ARBA" id="ARBA00022553"/>
    </source>
</evidence>
<accession>A0A2W5Z2F4</accession>
<comment type="catalytic activity">
    <reaction evidence="1">
        <text>ATP + protein L-histidine = ADP + protein N-phospho-L-histidine.</text>
        <dbReference type="EC" id="2.7.13.3"/>
    </reaction>
</comment>
<dbReference type="EMBL" id="QHBU01000206">
    <property type="protein sequence ID" value="PZR79433.1"/>
    <property type="molecule type" value="Genomic_DNA"/>
</dbReference>
<dbReference type="InterPro" id="IPR003661">
    <property type="entry name" value="HisK_dim/P_dom"/>
</dbReference>
<dbReference type="InterPro" id="IPR005467">
    <property type="entry name" value="His_kinase_dom"/>
</dbReference>
<dbReference type="PROSITE" id="PS50109">
    <property type="entry name" value="HIS_KIN"/>
    <property type="match status" value="1"/>
</dbReference>
<evidence type="ECO:0000256" key="9">
    <source>
        <dbReference type="ARBA" id="ARBA00023012"/>
    </source>
</evidence>
<dbReference type="Proteomes" id="UP000248724">
    <property type="component" value="Unassembled WGS sequence"/>
</dbReference>
<keyword evidence="5" id="KW-0808">Transferase</keyword>
<dbReference type="Gene3D" id="1.10.287.130">
    <property type="match status" value="1"/>
</dbReference>
<dbReference type="Pfam" id="PF02518">
    <property type="entry name" value="HATPase_c"/>
    <property type="match status" value="1"/>
</dbReference>
<keyword evidence="7" id="KW-0418">Kinase</keyword>
<feature type="domain" description="Histidine kinase" evidence="12">
    <location>
        <begin position="199"/>
        <end position="411"/>
    </location>
</feature>
<dbReference type="InterPro" id="IPR004358">
    <property type="entry name" value="Sig_transdc_His_kin-like_C"/>
</dbReference>
<dbReference type="EC" id="2.7.13.3" evidence="3"/>
<evidence type="ECO:0000256" key="7">
    <source>
        <dbReference type="ARBA" id="ARBA00022777"/>
    </source>
</evidence>
<evidence type="ECO:0000313" key="13">
    <source>
        <dbReference type="EMBL" id="PZR79433.1"/>
    </source>
</evidence>
<dbReference type="CDD" id="cd00082">
    <property type="entry name" value="HisKA"/>
    <property type="match status" value="1"/>
</dbReference>
<dbReference type="PRINTS" id="PR00344">
    <property type="entry name" value="BCTRLSENSOR"/>
</dbReference>
<evidence type="ECO:0000313" key="14">
    <source>
        <dbReference type="Proteomes" id="UP000248724"/>
    </source>
</evidence>
<dbReference type="AlphaFoldDB" id="A0A2W5Z2F4"/>
<dbReference type="SMART" id="SM00388">
    <property type="entry name" value="HisKA"/>
    <property type="match status" value="1"/>
</dbReference>
<dbReference type="SUPFAM" id="SSF47384">
    <property type="entry name" value="Homodimeric domain of signal transducing histidine kinase"/>
    <property type="match status" value="1"/>
</dbReference>
<keyword evidence="8 11" id="KW-1133">Transmembrane helix</keyword>
<dbReference type="InterPro" id="IPR036890">
    <property type="entry name" value="HATPase_C_sf"/>
</dbReference>
<dbReference type="Gene3D" id="3.30.565.10">
    <property type="entry name" value="Histidine kinase-like ATPase, C-terminal domain"/>
    <property type="match status" value="1"/>
</dbReference>
<dbReference type="InterPro" id="IPR050428">
    <property type="entry name" value="TCS_sensor_his_kinase"/>
</dbReference>
<evidence type="ECO:0000256" key="1">
    <source>
        <dbReference type="ARBA" id="ARBA00000085"/>
    </source>
</evidence>
<gene>
    <name evidence="13" type="ORF">DLM65_10720</name>
</gene>
<evidence type="ECO:0000256" key="10">
    <source>
        <dbReference type="ARBA" id="ARBA00023136"/>
    </source>
</evidence>
<evidence type="ECO:0000256" key="11">
    <source>
        <dbReference type="SAM" id="Phobius"/>
    </source>
</evidence>
<evidence type="ECO:0000256" key="8">
    <source>
        <dbReference type="ARBA" id="ARBA00022989"/>
    </source>
</evidence>
<dbReference type="PANTHER" id="PTHR45436">
    <property type="entry name" value="SENSOR HISTIDINE KINASE YKOH"/>
    <property type="match status" value="1"/>
</dbReference>
<evidence type="ECO:0000256" key="3">
    <source>
        <dbReference type="ARBA" id="ARBA00012438"/>
    </source>
</evidence>
<dbReference type="GO" id="GO:0016020">
    <property type="term" value="C:membrane"/>
    <property type="evidence" value="ECO:0007669"/>
    <property type="project" value="UniProtKB-SubCell"/>
</dbReference>
<evidence type="ECO:0000256" key="2">
    <source>
        <dbReference type="ARBA" id="ARBA00004370"/>
    </source>
</evidence>
<evidence type="ECO:0000256" key="6">
    <source>
        <dbReference type="ARBA" id="ARBA00022692"/>
    </source>
</evidence>
<dbReference type="SUPFAM" id="SSF55874">
    <property type="entry name" value="ATPase domain of HSP90 chaperone/DNA topoisomerase II/histidine kinase"/>
    <property type="match status" value="1"/>
</dbReference>
<comment type="caution">
    <text evidence="13">The sequence shown here is derived from an EMBL/GenBank/DDBJ whole genome shotgun (WGS) entry which is preliminary data.</text>
</comment>
<keyword evidence="6 11" id="KW-0812">Transmembrane</keyword>
<evidence type="ECO:0000256" key="5">
    <source>
        <dbReference type="ARBA" id="ARBA00022679"/>
    </source>
</evidence>
<reference evidence="13 14" key="1">
    <citation type="journal article" date="2017" name="Nature">
        <title>Atmospheric trace gases support primary production in Antarctic desert surface soil.</title>
        <authorList>
            <person name="Ji M."/>
            <person name="Greening C."/>
            <person name="Vanwonterghem I."/>
            <person name="Carere C.R."/>
            <person name="Bay S.K."/>
            <person name="Steen J.A."/>
            <person name="Montgomery K."/>
            <person name="Lines T."/>
            <person name="Beardall J."/>
            <person name="van Dorst J."/>
            <person name="Snape I."/>
            <person name="Stott M.B."/>
            <person name="Hugenholtz P."/>
            <person name="Ferrari B.C."/>
        </authorList>
    </citation>
    <scope>NUCLEOTIDE SEQUENCE [LARGE SCALE GENOMIC DNA]</scope>
    <source>
        <strain evidence="13">RRmetagenome_bin12</strain>
    </source>
</reference>
<dbReference type="GO" id="GO:0000155">
    <property type="term" value="F:phosphorelay sensor kinase activity"/>
    <property type="evidence" value="ECO:0007669"/>
    <property type="project" value="InterPro"/>
</dbReference>
<comment type="subcellular location">
    <subcellularLocation>
        <location evidence="2">Membrane</location>
    </subcellularLocation>
</comment>
<evidence type="ECO:0000259" key="12">
    <source>
        <dbReference type="PROSITE" id="PS50109"/>
    </source>
</evidence>
<dbReference type="InterPro" id="IPR003594">
    <property type="entry name" value="HATPase_dom"/>
</dbReference>
<dbReference type="Pfam" id="PF00512">
    <property type="entry name" value="HisKA"/>
    <property type="match status" value="1"/>
</dbReference>